<comment type="caution">
    <text evidence="2">The sequence shown here is derived from an EMBL/GenBank/DDBJ whole genome shotgun (WGS) entry which is preliminary data.</text>
</comment>
<keyword evidence="3" id="KW-1185">Reference proteome</keyword>
<protein>
    <submittedName>
        <fullName evidence="2">Uncharacterized protein</fullName>
    </submittedName>
</protein>
<evidence type="ECO:0000313" key="2">
    <source>
        <dbReference type="EMBL" id="MWB97657.1"/>
    </source>
</evidence>
<feature type="region of interest" description="Disordered" evidence="1">
    <location>
        <begin position="76"/>
        <end position="98"/>
    </location>
</feature>
<organism evidence="2 3">
    <name type="scientific">Agromyces seonyuensis</name>
    <dbReference type="NCBI Taxonomy" id="2662446"/>
    <lineage>
        <taxon>Bacteria</taxon>
        <taxon>Bacillati</taxon>
        <taxon>Actinomycetota</taxon>
        <taxon>Actinomycetes</taxon>
        <taxon>Micrococcales</taxon>
        <taxon>Microbacteriaceae</taxon>
        <taxon>Agromyces</taxon>
    </lineage>
</organism>
<dbReference type="RefSeq" id="WP_160423005.1">
    <property type="nucleotide sequence ID" value="NZ_WSTA01000010.1"/>
</dbReference>
<reference evidence="2 3" key="1">
    <citation type="submission" date="2019-12" db="EMBL/GenBank/DDBJ databases">
        <authorList>
            <person name="Kim Y.S."/>
        </authorList>
    </citation>
    <scope>NUCLEOTIDE SEQUENCE [LARGE SCALE GENOMIC DNA]</scope>
    <source>
        <strain evidence="2 3">MMS17-SY077</strain>
    </source>
</reference>
<dbReference type="AlphaFoldDB" id="A0A6I4P2Y5"/>
<gene>
    <name evidence="2" type="ORF">GB864_03680</name>
</gene>
<sequence length="98" mass="11457">MPEGQPFPGFTYYERHGRLFRARRYPTERWDGDEWVDIGNALLDWYRDLDVDLDDLTEDEARATFPNAFATAPATLSAATSDIDRPPLSDDERGRWYR</sequence>
<dbReference type="Proteomes" id="UP000438182">
    <property type="component" value="Unassembled WGS sequence"/>
</dbReference>
<proteinExistence type="predicted"/>
<dbReference type="EMBL" id="WSTA01000010">
    <property type="protein sequence ID" value="MWB97657.1"/>
    <property type="molecule type" value="Genomic_DNA"/>
</dbReference>
<evidence type="ECO:0000256" key="1">
    <source>
        <dbReference type="SAM" id="MobiDB-lite"/>
    </source>
</evidence>
<feature type="compositionally biased region" description="Basic and acidic residues" evidence="1">
    <location>
        <begin position="82"/>
        <end position="98"/>
    </location>
</feature>
<name>A0A6I4P2Y5_9MICO</name>
<evidence type="ECO:0000313" key="3">
    <source>
        <dbReference type="Proteomes" id="UP000438182"/>
    </source>
</evidence>
<accession>A0A6I4P2Y5</accession>